<accession>A0A2P4TA52</accession>
<feature type="region of interest" description="Disordered" evidence="1">
    <location>
        <begin position="123"/>
        <end position="153"/>
    </location>
</feature>
<name>A0A2P4TA52_BAMTH</name>
<protein>
    <submittedName>
        <fullName evidence="2">Uncharacterized protein</fullName>
    </submittedName>
</protein>
<gene>
    <name evidence="2" type="ORF">CIB84_003011</name>
</gene>
<dbReference type="PROSITE" id="PS51257">
    <property type="entry name" value="PROKAR_LIPOPROTEIN"/>
    <property type="match status" value="1"/>
</dbReference>
<dbReference type="OrthoDB" id="1884734at2759"/>
<dbReference type="EMBL" id="PPHD01003955">
    <property type="protein sequence ID" value="POI33237.1"/>
    <property type="molecule type" value="Genomic_DNA"/>
</dbReference>
<reference evidence="2 3" key="1">
    <citation type="submission" date="2018-01" db="EMBL/GenBank/DDBJ databases">
        <title>Comparison of the Chinese Bamboo Partridge and Red Junglefowl genome sequences highlights the importance of demography in genome evolution.</title>
        <authorList>
            <person name="Tiley G.P."/>
            <person name="Kimball R.T."/>
            <person name="Braun E.L."/>
            <person name="Burleigh J.G."/>
        </authorList>
    </citation>
    <scope>NUCLEOTIDE SEQUENCE [LARGE SCALE GENOMIC DNA]</scope>
    <source>
        <strain evidence="2">RTK389</strain>
        <tissue evidence="2">Blood</tissue>
    </source>
</reference>
<evidence type="ECO:0000313" key="3">
    <source>
        <dbReference type="Proteomes" id="UP000237246"/>
    </source>
</evidence>
<dbReference type="Proteomes" id="UP000237246">
    <property type="component" value="Unassembled WGS sequence"/>
</dbReference>
<comment type="caution">
    <text evidence="2">The sequence shown here is derived from an EMBL/GenBank/DDBJ whole genome shotgun (WGS) entry which is preliminary data.</text>
</comment>
<evidence type="ECO:0000256" key="1">
    <source>
        <dbReference type="SAM" id="MobiDB-lite"/>
    </source>
</evidence>
<evidence type="ECO:0000313" key="2">
    <source>
        <dbReference type="EMBL" id="POI33237.1"/>
    </source>
</evidence>
<organism evidence="2 3">
    <name type="scientific">Bambusicola thoracicus</name>
    <name type="common">Chinese bamboo-partridge</name>
    <name type="synonym">Perdix thoracica</name>
    <dbReference type="NCBI Taxonomy" id="9083"/>
    <lineage>
        <taxon>Eukaryota</taxon>
        <taxon>Metazoa</taxon>
        <taxon>Chordata</taxon>
        <taxon>Craniata</taxon>
        <taxon>Vertebrata</taxon>
        <taxon>Euteleostomi</taxon>
        <taxon>Archelosauria</taxon>
        <taxon>Archosauria</taxon>
        <taxon>Dinosauria</taxon>
        <taxon>Saurischia</taxon>
        <taxon>Theropoda</taxon>
        <taxon>Coelurosauria</taxon>
        <taxon>Aves</taxon>
        <taxon>Neognathae</taxon>
        <taxon>Galloanserae</taxon>
        <taxon>Galliformes</taxon>
        <taxon>Phasianidae</taxon>
        <taxon>Perdicinae</taxon>
        <taxon>Bambusicola</taxon>
    </lineage>
</organism>
<keyword evidence="3" id="KW-1185">Reference proteome</keyword>
<feature type="region of interest" description="Disordered" evidence="1">
    <location>
        <begin position="58"/>
        <end position="85"/>
    </location>
</feature>
<dbReference type="AlphaFoldDB" id="A0A2P4TA52"/>
<sequence>MLGPGSKQHQRQLLCSFLPGLFACVGCVPRGRRRRARGRVASPVPACAVTLLLQRLQDNEHTGMAGSSPGRRGKQNGTDPCPQSDRAQAYCELEHVLGEGDSRPPHGVVNRLLAEVSQDLTAAQVRGHSQRQREPVEDGGGCLGPQTDCLRQK</sequence>
<proteinExistence type="predicted"/>